<feature type="compositionally biased region" description="Polar residues" evidence="7">
    <location>
        <begin position="806"/>
        <end position="815"/>
    </location>
</feature>
<keyword evidence="3" id="KW-0694">RNA-binding</keyword>
<keyword evidence="2" id="KW-0597">Phosphoprotein</keyword>
<dbReference type="SUPFAM" id="SSF50978">
    <property type="entry name" value="WD40 repeat-like"/>
    <property type="match status" value="1"/>
</dbReference>
<feature type="compositionally biased region" description="Low complexity" evidence="7">
    <location>
        <begin position="974"/>
        <end position="985"/>
    </location>
</feature>
<dbReference type="InParanoid" id="A0A507BI48"/>
<dbReference type="OrthoDB" id="7326421at2759"/>
<feature type="compositionally biased region" description="Pro residues" evidence="7">
    <location>
        <begin position="1474"/>
        <end position="1483"/>
    </location>
</feature>
<protein>
    <recommendedName>
        <fullName evidence="8">Gem-associated protein 5 TPR domain-containing protein</fullName>
    </recommendedName>
</protein>
<dbReference type="PANTHER" id="PTHR15528:SF11">
    <property type="entry name" value="FI18188P1"/>
    <property type="match status" value="1"/>
</dbReference>
<evidence type="ECO:0000259" key="8">
    <source>
        <dbReference type="Pfam" id="PF23774"/>
    </source>
</evidence>
<feature type="compositionally biased region" description="Polar residues" evidence="7">
    <location>
        <begin position="1288"/>
        <end position="1299"/>
    </location>
</feature>
<feature type="compositionally biased region" description="Basic and acidic residues" evidence="7">
    <location>
        <begin position="995"/>
        <end position="1008"/>
    </location>
</feature>
<feature type="compositionally biased region" description="Basic and acidic residues" evidence="7">
    <location>
        <begin position="893"/>
        <end position="902"/>
    </location>
</feature>
<dbReference type="GO" id="GO:0003712">
    <property type="term" value="F:transcription coregulator activity"/>
    <property type="evidence" value="ECO:0007669"/>
    <property type="project" value="InterPro"/>
</dbReference>
<reference evidence="9 10" key="1">
    <citation type="submission" date="2019-06" db="EMBL/GenBank/DDBJ databases">
        <title>Draft genome sequence of the filamentous fungus Phialemoniopsis curvata isolated from diesel fuel.</title>
        <authorList>
            <person name="Varaljay V.A."/>
            <person name="Lyon W.J."/>
            <person name="Crouch A.L."/>
            <person name="Drake C.E."/>
            <person name="Hollomon J.M."/>
            <person name="Nadeau L.J."/>
            <person name="Nunn H.S."/>
            <person name="Stevenson B.S."/>
            <person name="Bojanowski C.L."/>
            <person name="Crookes-Goodson W.J."/>
        </authorList>
    </citation>
    <scope>NUCLEOTIDE SEQUENCE [LARGE SCALE GENOMIC DNA]</scope>
    <source>
        <strain evidence="9 10">D216</strain>
    </source>
</reference>
<feature type="region of interest" description="Disordered" evidence="7">
    <location>
        <begin position="1350"/>
        <end position="1511"/>
    </location>
</feature>
<keyword evidence="4" id="KW-0805">Transcription regulation</keyword>
<feature type="region of interest" description="Disordered" evidence="7">
    <location>
        <begin position="1257"/>
        <end position="1332"/>
    </location>
</feature>
<feature type="region of interest" description="Disordered" evidence="7">
    <location>
        <begin position="343"/>
        <end position="367"/>
    </location>
</feature>
<feature type="domain" description="Gem-associated protein 5 TPR" evidence="8">
    <location>
        <begin position="543"/>
        <end position="698"/>
    </location>
</feature>
<feature type="compositionally biased region" description="Low complexity" evidence="7">
    <location>
        <begin position="1226"/>
        <end position="1235"/>
    </location>
</feature>
<feature type="compositionally biased region" description="Basic and acidic residues" evidence="7">
    <location>
        <begin position="1024"/>
        <end position="1042"/>
    </location>
</feature>
<feature type="compositionally biased region" description="Basic and acidic residues" evidence="7">
    <location>
        <begin position="490"/>
        <end position="503"/>
    </location>
</feature>
<feature type="compositionally biased region" description="Low complexity" evidence="7">
    <location>
        <begin position="406"/>
        <end position="424"/>
    </location>
</feature>
<evidence type="ECO:0000256" key="6">
    <source>
        <dbReference type="ARBA" id="ARBA00023242"/>
    </source>
</evidence>
<feature type="compositionally biased region" description="Polar residues" evidence="7">
    <location>
        <begin position="945"/>
        <end position="959"/>
    </location>
</feature>
<feature type="region of interest" description="Disordered" evidence="7">
    <location>
        <begin position="403"/>
        <end position="503"/>
    </location>
</feature>
<keyword evidence="5" id="KW-0804">Transcription</keyword>
<dbReference type="EMBL" id="SKBQ01000151">
    <property type="protein sequence ID" value="TPX17059.1"/>
    <property type="molecule type" value="Genomic_DNA"/>
</dbReference>
<evidence type="ECO:0000256" key="5">
    <source>
        <dbReference type="ARBA" id="ARBA00023163"/>
    </source>
</evidence>
<evidence type="ECO:0000256" key="2">
    <source>
        <dbReference type="ARBA" id="ARBA00022553"/>
    </source>
</evidence>
<evidence type="ECO:0000256" key="3">
    <source>
        <dbReference type="ARBA" id="ARBA00022884"/>
    </source>
</evidence>
<feature type="region of interest" description="Disordered" evidence="7">
    <location>
        <begin position="1554"/>
        <end position="1650"/>
    </location>
</feature>
<keyword evidence="6" id="KW-0539">Nucleus</keyword>
<evidence type="ECO:0000256" key="4">
    <source>
        <dbReference type="ARBA" id="ARBA00023015"/>
    </source>
</evidence>
<dbReference type="GeneID" id="41979740"/>
<dbReference type="InterPro" id="IPR034605">
    <property type="entry name" value="PGC-1"/>
</dbReference>
<proteinExistence type="predicted"/>
<comment type="caution">
    <text evidence="9">The sequence shown here is derived from an EMBL/GenBank/DDBJ whole genome shotgun (WGS) entry which is preliminary data.</text>
</comment>
<evidence type="ECO:0000313" key="9">
    <source>
        <dbReference type="EMBL" id="TPX17059.1"/>
    </source>
</evidence>
<accession>A0A507BI48</accession>
<feature type="compositionally biased region" description="Low complexity" evidence="7">
    <location>
        <begin position="1106"/>
        <end position="1118"/>
    </location>
</feature>
<dbReference type="GO" id="GO:0003723">
    <property type="term" value="F:RNA binding"/>
    <property type="evidence" value="ECO:0007669"/>
    <property type="project" value="UniProtKB-KW"/>
</dbReference>
<gene>
    <name evidence="9" type="ORF">E0L32_012293</name>
</gene>
<dbReference type="Pfam" id="PF23774">
    <property type="entry name" value="TPR_GEMI5"/>
    <property type="match status" value="1"/>
</dbReference>
<name>A0A507BI48_9PEZI</name>
<comment type="subcellular location">
    <subcellularLocation>
        <location evidence="1">Nucleus</location>
    </subcellularLocation>
</comment>
<feature type="compositionally biased region" description="Pro residues" evidence="7">
    <location>
        <begin position="1492"/>
        <end position="1501"/>
    </location>
</feature>
<keyword evidence="10" id="KW-1185">Reference proteome</keyword>
<sequence>MYRLARFHRARPDIIAVMSASGPLARKTSVSSSSKSRAMANTTQEVTMTPPAVMRYFDPCAATAGMFLYAQGNSVVCCHHDTLTIERRFSRHDEEVQLLAVDTQSERGAGRLVVSYDAGSTAIVWDIMSGDEIARFSSYEHLTAAIWMKNGNVAFGNTQGNIILFEPETSEHISSRTLDQIAVTALAPAADCRTFAIGGPSSIVNLAWHASSSRQKSDMLAVQTNDGDLRVWSVSKAYNNADPAKVVRILKRTENYLTGPNWMGWSKNGRIIQYSESETMSWDVRTKHVTFDSIPTLEHVRGLAVYGPGASLFTLGANNTVQQFDLNAPAVLVANAQHPANLLPPSPPVSIEEQDKAAAASNSESEISIGLEGVSESDDDHMSPIARMIQTKQHVDADQDFYGQPASEASSKSRKSSVSSASSRTPGRYQESIRSRGLTENTYISAGSSLRSPAASRYDSRNQDAHSISSLSSVSMGSSNHRSRHRPSRLRNEVPRSPEDNKVHDLFKFTKSRLHDLPYKHVPLPDSGKMTNEDLRRQMLSTIFGWNKDVEDLIRDEMSRHPNGSPNRVLLAKWLGDIESDIMTTSSQSMTSADWMRLALNGIGSQTSQQKLGRAFIQRLLEAGDIHAAVTMMLGMGDHNDAIEAYVSHKLYMEALLLCCLLFPAVWERQSQIVKKWGEWAAQHSQKQLAIRCFACSGKESSEPWTSPSAAQITFQSMTPSIPEVLSPPLSPPGIQRGPQRSIAKSSALKLITSFGDQNSRSKYFSGNEDGQTPIAAGVTPIAESAISPGAFADPATAFIRPGTRSALNTPSSARPSGPAAGFNRQRLPSIGEAPGDTPRGRLKASDLPTPPVDSLDKMSRGHAPKRSHDETSFSTGMSIGRAATASPMMMREGPRVRKEHPPPSPSPASMAALMEGRTSRNGPRNRIPRGIEMHVDTIEALDQSDITSPEQSVASSTRFHWPSRRRGPGSVGGSSVTSGASSLARSHRGRHPGRSLDDYIHSLDAAKNKKRGNSREGGSAVRDSSRSRRGDSRERSADRGRTSSRAYTPKAGKRSPRSPVPMSPEDLINLSTPKLADLEAHGNLLIDVGAEEPSTVRKASTVRHVSSNRVGSRASSRGSRRRSPERRPPALDIPRGRGNSRESSAIRSPSSPLPMSSQALHYQGSEDEEDYRKAVEEQEKFRSRNNRSTSRNVREPSPGMGRSGRDRSQSRRGTKERDSPENRTRTPAITTPAAVSVGDLRQTKDIRTLKKEAAARELEERRKSLARRPLAPPIVHPDELSPAFFRTTDTMELPSSTFVPPKDLPVRSRTAEPGQTRSMYANRGPPIGLPATPKAMRLIMETDPNAVPGVPTIPATFAQRHSPTSPANNSSPDKSPKKEAAAPPSLTLLPSTVYSPPVRPPISRCMSAPPEEPVPPKALQGGGGAPGAKTSSMQRRRSLRKLSTDTSVPTVRNIDGVMDTSRMARRQSRDDQIPPPPPPPPMLKELAHLATPPPPPPAPLPFGQKPAVYGGHASGTIEIVMEDGQTQPIPPPPPPPAVPVAIPVSEASVPIIAAPAPPSSRNGHHRGRSSIDNSIAGRISRATERMRSASRGRHNSSVISRTKSPEGMPAPYESVPPPVSYRAPPELRSPIQPLPVNDFRTGLHQSEMI</sequence>
<evidence type="ECO:0000256" key="7">
    <source>
        <dbReference type="SAM" id="MobiDB-lite"/>
    </source>
</evidence>
<feature type="compositionally biased region" description="Low complexity" evidence="7">
    <location>
        <begin position="357"/>
        <end position="367"/>
    </location>
</feature>
<feature type="region of interest" description="Disordered" evidence="7">
    <location>
        <begin position="1090"/>
        <end position="1243"/>
    </location>
</feature>
<dbReference type="STRING" id="1093900.A0A507BI48"/>
<feature type="region of interest" description="Disordered" evidence="7">
    <location>
        <begin position="802"/>
        <end position="911"/>
    </location>
</feature>
<feature type="compositionally biased region" description="Polar residues" evidence="7">
    <location>
        <begin position="438"/>
        <end position="451"/>
    </location>
</feature>
<dbReference type="Gene3D" id="2.130.10.10">
    <property type="entry name" value="YVTN repeat-like/Quinoprotein amine dehydrogenase"/>
    <property type="match status" value="1"/>
</dbReference>
<dbReference type="RefSeq" id="XP_030998770.1">
    <property type="nucleotide sequence ID" value="XM_031135118.1"/>
</dbReference>
<feature type="compositionally biased region" description="Low complexity" evidence="7">
    <location>
        <begin position="1142"/>
        <end position="1151"/>
    </location>
</feature>
<dbReference type="InterPro" id="IPR056421">
    <property type="entry name" value="TPR_GEMI5"/>
</dbReference>
<evidence type="ECO:0000256" key="1">
    <source>
        <dbReference type="ARBA" id="ARBA00004123"/>
    </source>
</evidence>
<dbReference type="PANTHER" id="PTHR15528">
    <property type="entry name" value="PEROXISOME PROLIFERATOR ACTIVATED RECEPTOR GAMMA COACTIVATOR 1 PGC-1 -RELATED"/>
    <property type="match status" value="1"/>
</dbReference>
<organism evidence="9 10">
    <name type="scientific">Thyridium curvatum</name>
    <dbReference type="NCBI Taxonomy" id="1093900"/>
    <lineage>
        <taxon>Eukaryota</taxon>
        <taxon>Fungi</taxon>
        <taxon>Dikarya</taxon>
        <taxon>Ascomycota</taxon>
        <taxon>Pezizomycotina</taxon>
        <taxon>Sordariomycetes</taxon>
        <taxon>Sordariomycetidae</taxon>
        <taxon>Thyridiales</taxon>
        <taxon>Thyridiaceae</taxon>
        <taxon>Thyridium</taxon>
    </lineage>
</organism>
<dbReference type="GO" id="GO:0005634">
    <property type="term" value="C:nucleus"/>
    <property type="evidence" value="ECO:0007669"/>
    <property type="project" value="UniProtKB-SubCell"/>
</dbReference>
<feature type="compositionally biased region" description="Basic and acidic residues" evidence="7">
    <location>
        <begin position="1204"/>
        <end position="1225"/>
    </location>
</feature>
<dbReference type="InterPro" id="IPR015943">
    <property type="entry name" value="WD40/YVTN_repeat-like_dom_sf"/>
</dbReference>
<dbReference type="GO" id="GO:0045944">
    <property type="term" value="P:positive regulation of transcription by RNA polymerase II"/>
    <property type="evidence" value="ECO:0007669"/>
    <property type="project" value="TreeGrafter"/>
</dbReference>
<feature type="compositionally biased region" description="Polar residues" evidence="7">
    <location>
        <begin position="1360"/>
        <end position="1374"/>
    </location>
</feature>
<feature type="region of interest" description="Disordered" evidence="7">
    <location>
        <begin position="944"/>
        <end position="1069"/>
    </location>
</feature>
<feature type="compositionally biased region" description="Basic and acidic residues" evidence="7">
    <location>
        <begin position="1171"/>
        <end position="1183"/>
    </location>
</feature>
<dbReference type="InterPro" id="IPR036322">
    <property type="entry name" value="WD40_repeat_dom_sf"/>
</dbReference>
<feature type="compositionally biased region" description="Low complexity" evidence="7">
    <location>
        <begin position="467"/>
        <end position="480"/>
    </location>
</feature>
<evidence type="ECO:0000313" key="10">
    <source>
        <dbReference type="Proteomes" id="UP000319257"/>
    </source>
</evidence>
<dbReference type="Proteomes" id="UP000319257">
    <property type="component" value="Unassembled WGS sequence"/>
</dbReference>